<dbReference type="InterPro" id="IPR002197">
    <property type="entry name" value="HTH_Fis"/>
</dbReference>
<dbReference type="Gene3D" id="1.10.8.60">
    <property type="match status" value="1"/>
</dbReference>
<evidence type="ECO:0000256" key="10">
    <source>
        <dbReference type="ARBA" id="ARBA00023163"/>
    </source>
</evidence>
<dbReference type="RefSeq" id="WP_014561274.1">
    <property type="nucleotide sequence ID" value="NC_017464.1"/>
</dbReference>
<keyword evidence="6" id="KW-0902">Two-component regulatory system</keyword>
<dbReference type="GO" id="GO:0006355">
    <property type="term" value="P:regulation of DNA-templated transcription"/>
    <property type="evidence" value="ECO:0007669"/>
    <property type="project" value="InterPro"/>
</dbReference>
<dbReference type="PANTHER" id="PTHR32071:SF57">
    <property type="entry name" value="C4-DICARBOXYLATE TRANSPORT TRANSCRIPTIONAL REGULATORY PROTEIN DCTD"/>
    <property type="match status" value="1"/>
</dbReference>
<comment type="subcellular location">
    <subcellularLocation>
        <location evidence="1">Cytoplasm</location>
    </subcellularLocation>
</comment>
<evidence type="ECO:0000256" key="4">
    <source>
        <dbReference type="ARBA" id="ARBA00022741"/>
    </source>
</evidence>
<dbReference type="PROSITE" id="PS00676">
    <property type="entry name" value="SIGMA54_INTERACT_2"/>
    <property type="match status" value="1"/>
</dbReference>
<protein>
    <submittedName>
        <fullName evidence="14">Response regulator</fullName>
    </submittedName>
</protein>
<feature type="domain" description="Sigma-54 factor interaction" evidence="12">
    <location>
        <begin position="145"/>
        <end position="374"/>
    </location>
</feature>
<dbReference type="HOGENOM" id="CLU_000445_0_6_10"/>
<dbReference type="InterPro" id="IPR025662">
    <property type="entry name" value="Sigma_54_int_dom_ATP-bd_1"/>
</dbReference>
<evidence type="ECO:0000256" key="6">
    <source>
        <dbReference type="ARBA" id="ARBA00023012"/>
    </source>
</evidence>
<dbReference type="STRING" id="945713.IALB_2429"/>
<keyword evidence="8" id="KW-0238">DNA-binding</keyword>
<dbReference type="SUPFAM" id="SSF52172">
    <property type="entry name" value="CheY-like"/>
    <property type="match status" value="1"/>
</dbReference>
<evidence type="ECO:0000313" key="15">
    <source>
        <dbReference type="Proteomes" id="UP000007394"/>
    </source>
</evidence>
<sequence>MEKKHRILVVDDEEIVRQSLRAWFKEDGYEVDTAENADAALRLFEKGKYSLILLDIKMPGMSGMDLLVKLKEYDSDAIIILITAYASVSSAVKALKSGAYDYITKPIDPDELSHIVEKALYQKNLENENVKLKESIDEITKPDNLIGESHQMKEIYSLINTVAQTDTTVLILGESGTGKELVAKAIHLSSKRKYFPLVTVNCGALPESLLESELFGHEKGAFTGAHYRRKGKFEMANGGTIFLDEIGTISNKVQVELLRVIETKQFTRVGGSETISSDFRVIAATNENLEELVKEGMFREDLYYRLNVFTIHIPPLRERIEDIPLLANYFLKKFTSSMNKKITGISDEAMSFMLKYKWPGNVRELENAIERAVVVCRSDKIQLEDLPFRISNNSLYSEVEDKSLSEVERRHIALVLKENNWNISKSAEDLKIDRVTLYNKIKKYGLRKPE</sequence>
<evidence type="ECO:0000259" key="12">
    <source>
        <dbReference type="PROSITE" id="PS50045"/>
    </source>
</evidence>
<keyword evidence="7" id="KW-0805">Transcription regulation</keyword>
<dbReference type="InterPro" id="IPR027417">
    <property type="entry name" value="P-loop_NTPase"/>
</dbReference>
<dbReference type="PROSITE" id="PS50110">
    <property type="entry name" value="RESPONSE_REGULATORY"/>
    <property type="match status" value="1"/>
</dbReference>
<accession>I0AMC5</accession>
<keyword evidence="9" id="KW-0010">Activator</keyword>
<dbReference type="Gene3D" id="1.10.10.60">
    <property type="entry name" value="Homeodomain-like"/>
    <property type="match status" value="1"/>
</dbReference>
<dbReference type="AlphaFoldDB" id="I0AMC5"/>
<dbReference type="PROSITE" id="PS50045">
    <property type="entry name" value="SIGMA54_INTERACT_4"/>
    <property type="match status" value="1"/>
</dbReference>
<dbReference type="CDD" id="cd00009">
    <property type="entry name" value="AAA"/>
    <property type="match status" value="1"/>
</dbReference>
<dbReference type="GO" id="GO:0000160">
    <property type="term" value="P:phosphorelay signal transduction system"/>
    <property type="evidence" value="ECO:0007669"/>
    <property type="project" value="UniProtKB-KW"/>
</dbReference>
<name>I0AMC5_IGNAJ</name>
<dbReference type="EMBL" id="CP003418">
    <property type="protein sequence ID" value="AFH50132.1"/>
    <property type="molecule type" value="Genomic_DNA"/>
</dbReference>
<evidence type="ECO:0000256" key="11">
    <source>
        <dbReference type="PROSITE-ProRule" id="PRU00169"/>
    </source>
</evidence>
<dbReference type="Pfam" id="PF02954">
    <property type="entry name" value="HTH_8"/>
    <property type="match status" value="1"/>
</dbReference>
<keyword evidence="5" id="KW-0067">ATP-binding</keyword>
<evidence type="ECO:0000256" key="7">
    <source>
        <dbReference type="ARBA" id="ARBA00023015"/>
    </source>
</evidence>
<dbReference type="InterPro" id="IPR058031">
    <property type="entry name" value="AAA_lid_NorR"/>
</dbReference>
<dbReference type="FunFam" id="3.40.50.300:FF:000006">
    <property type="entry name" value="DNA-binding transcriptional regulator NtrC"/>
    <property type="match status" value="1"/>
</dbReference>
<dbReference type="eggNOG" id="COG2204">
    <property type="taxonomic scope" value="Bacteria"/>
</dbReference>
<feature type="modified residue" description="4-aspartylphosphate" evidence="11">
    <location>
        <position position="55"/>
    </location>
</feature>
<keyword evidence="3 11" id="KW-0597">Phosphoprotein</keyword>
<dbReference type="InterPro" id="IPR001789">
    <property type="entry name" value="Sig_transdc_resp-reg_receiver"/>
</dbReference>
<dbReference type="PANTHER" id="PTHR32071">
    <property type="entry name" value="TRANSCRIPTIONAL REGULATORY PROTEIN"/>
    <property type="match status" value="1"/>
</dbReference>
<evidence type="ECO:0000256" key="8">
    <source>
        <dbReference type="ARBA" id="ARBA00023125"/>
    </source>
</evidence>
<reference evidence="14 15" key="1">
    <citation type="journal article" date="2012" name="Front. Microbiol.">
        <title>Complete genome of Ignavibacterium album, a metabolically versatile, flagellated, facultative anaerobe from the phylum Chlorobi.</title>
        <authorList>
            <person name="Liu Z."/>
            <person name="Frigaard N.-U."/>
            <person name="Vogl K."/>
            <person name="Iino T."/>
            <person name="Ohkuma M."/>
            <person name="Overmann J."/>
            <person name="Bryant D.A."/>
        </authorList>
    </citation>
    <scope>NUCLEOTIDE SEQUENCE [LARGE SCALE GENOMIC DNA]</scope>
    <source>
        <strain evidence="15">DSM 19864 / JCM 16511 / NBRC 101810 / Mat9-16</strain>
    </source>
</reference>
<dbReference type="GO" id="GO:0043565">
    <property type="term" value="F:sequence-specific DNA binding"/>
    <property type="evidence" value="ECO:0007669"/>
    <property type="project" value="InterPro"/>
</dbReference>
<dbReference type="InterPro" id="IPR025944">
    <property type="entry name" value="Sigma_54_int_dom_CS"/>
</dbReference>
<dbReference type="Proteomes" id="UP000007394">
    <property type="component" value="Chromosome"/>
</dbReference>
<dbReference type="SUPFAM" id="SSF46689">
    <property type="entry name" value="Homeodomain-like"/>
    <property type="match status" value="1"/>
</dbReference>
<dbReference type="Pfam" id="PF00072">
    <property type="entry name" value="Response_reg"/>
    <property type="match status" value="1"/>
</dbReference>
<evidence type="ECO:0000256" key="1">
    <source>
        <dbReference type="ARBA" id="ARBA00004496"/>
    </source>
</evidence>
<keyword evidence="4" id="KW-0547">Nucleotide-binding</keyword>
<dbReference type="InterPro" id="IPR003593">
    <property type="entry name" value="AAA+_ATPase"/>
</dbReference>
<evidence type="ECO:0000256" key="9">
    <source>
        <dbReference type="ARBA" id="ARBA00023159"/>
    </source>
</evidence>
<dbReference type="Pfam" id="PF00158">
    <property type="entry name" value="Sigma54_activat"/>
    <property type="match status" value="1"/>
</dbReference>
<dbReference type="Gene3D" id="3.40.50.300">
    <property type="entry name" value="P-loop containing nucleotide triphosphate hydrolases"/>
    <property type="match status" value="1"/>
</dbReference>
<feature type="domain" description="Response regulatory" evidence="13">
    <location>
        <begin position="6"/>
        <end position="120"/>
    </location>
</feature>
<gene>
    <name evidence="14" type="ordered locus">IALB_2429</name>
</gene>
<dbReference type="Gene3D" id="3.40.50.2300">
    <property type="match status" value="1"/>
</dbReference>
<evidence type="ECO:0000256" key="5">
    <source>
        <dbReference type="ARBA" id="ARBA00022840"/>
    </source>
</evidence>
<dbReference type="SMART" id="SM00448">
    <property type="entry name" value="REC"/>
    <property type="match status" value="1"/>
</dbReference>
<dbReference type="SUPFAM" id="SSF52540">
    <property type="entry name" value="P-loop containing nucleoside triphosphate hydrolases"/>
    <property type="match status" value="1"/>
</dbReference>
<dbReference type="PATRIC" id="fig|945713.3.peg.2436"/>
<dbReference type="GO" id="GO:0005737">
    <property type="term" value="C:cytoplasm"/>
    <property type="evidence" value="ECO:0007669"/>
    <property type="project" value="UniProtKB-SubCell"/>
</dbReference>
<dbReference type="PRINTS" id="PR01590">
    <property type="entry name" value="HTHFIS"/>
</dbReference>
<evidence type="ECO:0000256" key="3">
    <source>
        <dbReference type="ARBA" id="ARBA00022553"/>
    </source>
</evidence>
<evidence type="ECO:0000259" key="13">
    <source>
        <dbReference type="PROSITE" id="PS50110"/>
    </source>
</evidence>
<dbReference type="PROSITE" id="PS00675">
    <property type="entry name" value="SIGMA54_INTERACT_1"/>
    <property type="match status" value="1"/>
</dbReference>
<dbReference type="PROSITE" id="PS00688">
    <property type="entry name" value="SIGMA54_INTERACT_3"/>
    <property type="match status" value="1"/>
</dbReference>
<evidence type="ECO:0000313" key="14">
    <source>
        <dbReference type="EMBL" id="AFH50132.1"/>
    </source>
</evidence>
<dbReference type="InterPro" id="IPR002078">
    <property type="entry name" value="Sigma_54_int"/>
</dbReference>
<dbReference type="SMART" id="SM00382">
    <property type="entry name" value="AAA"/>
    <property type="match status" value="1"/>
</dbReference>
<keyword evidence="2" id="KW-0963">Cytoplasm</keyword>
<dbReference type="Pfam" id="PF25601">
    <property type="entry name" value="AAA_lid_14"/>
    <property type="match status" value="1"/>
</dbReference>
<dbReference type="FunFam" id="1.10.8.60:FF:000014">
    <property type="entry name" value="DNA-binding transcriptional regulator NtrC"/>
    <property type="match status" value="1"/>
</dbReference>
<dbReference type="OrthoDB" id="9767106at2"/>
<keyword evidence="15" id="KW-1185">Reference proteome</keyword>
<dbReference type="InterPro" id="IPR025943">
    <property type="entry name" value="Sigma_54_int_dom_ATP-bd_2"/>
</dbReference>
<proteinExistence type="predicted"/>
<keyword evidence="10" id="KW-0804">Transcription</keyword>
<dbReference type="InterPro" id="IPR011006">
    <property type="entry name" value="CheY-like_superfamily"/>
</dbReference>
<organism evidence="14 15">
    <name type="scientific">Ignavibacterium album (strain DSM 19864 / JCM 16511 / NBRC 101810 / Mat9-16)</name>
    <dbReference type="NCBI Taxonomy" id="945713"/>
    <lineage>
        <taxon>Bacteria</taxon>
        <taxon>Pseudomonadati</taxon>
        <taxon>Ignavibacteriota</taxon>
        <taxon>Ignavibacteria</taxon>
        <taxon>Ignavibacteriales</taxon>
        <taxon>Ignavibacteriaceae</taxon>
        <taxon>Ignavibacterium</taxon>
    </lineage>
</organism>
<dbReference type="FunFam" id="3.40.50.2300:FF:000018">
    <property type="entry name" value="DNA-binding transcriptional regulator NtrC"/>
    <property type="match status" value="1"/>
</dbReference>
<dbReference type="KEGG" id="ial:IALB_2429"/>
<evidence type="ECO:0000256" key="2">
    <source>
        <dbReference type="ARBA" id="ARBA00022490"/>
    </source>
</evidence>
<dbReference type="GO" id="GO:0005524">
    <property type="term" value="F:ATP binding"/>
    <property type="evidence" value="ECO:0007669"/>
    <property type="project" value="UniProtKB-KW"/>
</dbReference>
<dbReference type="InterPro" id="IPR009057">
    <property type="entry name" value="Homeodomain-like_sf"/>
</dbReference>